<dbReference type="PIRSF" id="PIRSF000194">
    <property type="entry name" value="DHFR"/>
    <property type="match status" value="1"/>
</dbReference>
<dbReference type="Pfam" id="PF00186">
    <property type="entry name" value="DHFR_1"/>
    <property type="match status" value="1"/>
</dbReference>
<gene>
    <name evidence="11" type="ORF">AB4876_07655</name>
</gene>
<dbReference type="Proteomes" id="UP001557485">
    <property type="component" value="Unassembled WGS sequence"/>
</dbReference>
<comment type="pathway">
    <text evidence="1 8">Cofactor biosynthesis; tetrahydrofolate biosynthesis; 5,6,7,8-tetrahydrofolate from 7,8-dihydrofolate: step 1/1.</text>
</comment>
<evidence type="ECO:0000256" key="8">
    <source>
        <dbReference type="PIRNR" id="PIRNR000194"/>
    </source>
</evidence>
<dbReference type="RefSeq" id="WP_368381063.1">
    <property type="nucleotide sequence ID" value="NZ_JBFRYA010000005.1"/>
</dbReference>
<evidence type="ECO:0000259" key="10">
    <source>
        <dbReference type="PROSITE" id="PS51330"/>
    </source>
</evidence>
<evidence type="ECO:0000256" key="7">
    <source>
        <dbReference type="ARBA" id="ARBA00025067"/>
    </source>
</evidence>
<dbReference type="PANTHER" id="PTHR48069:SF3">
    <property type="entry name" value="DIHYDROFOLATE REDUCTASE"/>
    <property type="match status" value="1"/>
</dbReference>
<dbReference type="InterPro" id="IPR017925">
    <property type="entry name" value="DHFR_CS"/>
</dbReference>
<dbReference type="InterPro" id="IPR001796">
    <property type="entry name" value="DHFR_dom"/>
</dbReference>
<dbReference type="SUPFAM" id="SSF53597">
    <property type="entry name" value="Dihydrofolate reductase-like"/>
    <property type="match status" value="1"/>
</dbReference>
<accession>A0ABV3U4B5</accession>
<dbReference type="CDD" id="cd00209">
    <property type="entry name" value="DHFR"/>
    <property type="match status" value="1"/>
</dbReference>
<reference evidence="11 12" key="1">
    <citation type="journal article" date="2011" name="Int. J. Syst. Evol. Microbiol.">
        <title>Zhongshania antarctica gen. nov., sp. nov. and Zhongshania guokunii sp. nov., gammaproteobacteria respectively isolated from coastal attached (fast) ice and surface seawater of the Antarctic.</title>
        <authorList>
            <person name="Li H.J."/>
            <person name="Zhang X.Y."/>
            <person name="Chen C.X."/>
            <person name="Zhang Y.J."/>
            <person name="Gao Z.M."/>
            <person name="Yu Y."/>
            <person name="Chen X.L."/>
            <person name="Chen B."/>
            <person name="Zhang Y.Z."/>
        </authorList>
    </citation>
    <scope>NUCLEOTIDE SEQUENCE [LARGE SCALE GENOMIC DNA]</scope>
    <source>
        <strain evidence="11 12">ZS6-22T</strain>
    </source>
</reference>
<proteinExistence type="inferred from homology"/>
<name>A0ABV3U4B5_9GAMM</name>
<feature type="domain" description="DHFR" evidence="10">
    <location>
        <begin position="4"/>
        <end position="168"/>
    </location>
</feature>
<evidence type="ECO:0000313" key="12">
    <source>
        <dbReference type="Proteomes" id="UP001557485"/>
    </source>
</evidence>
<dbReference type="PRINTS" id="PR00070">
    <property type="entry name" value="DHFR"/>
</dbReference>
<comment type="function">
    <text evidence="7 8">Key enzyme in folate metabolism. Catalyzes an essential reaction for de novo glycine and purine synthesis, and for DNA precursor synthesis.</text>
</comment>
<dbReference type="PROSITE" id="PS00075">
    <property type="entry name" value="DHFR_1"/>
    <property type="match status" value="1"/>
</dbReference>
<keyword evidence="5 8" id="KW-0521">NADP</keyword>
<dbReference type="Gene3D" id="3.40.430.10">
    <property type="entry name" value="Dihydrofolate Reductase, subunit A"/>
    <property type="match status" value="1"/>
</dbReference>
<evidence type="ECO:0000256" key="6">
    <source>
        <dbReference type="ARBA" id="ARBA00023002"/>
    </source>
</evidence>
<sequence>MSVSISMIVAMANNRVIGVNNELPWHLPADLKHFKATTMAKPIVMGRKTWESIGRPLPGRRNIVVSRQADYVAEGAEVVASVDAGITLATAHAMAADLSEIVIIGGETIYRSALAQAQKIYLTEVDVSLDGDAWFPELSENEWKETARECYPVTNSESLAYSFVTLQRISVE</sequence>
<keyword evidence="6 8" id="KW-0560">Oxidoreductase</keyword>
<evidence type="ECO:0000256" key="5">
    <source>
        <dbReference type="ARBA" id="ARBA00022857"/>
    </source>
</evidence>
<dbReference type="EMBL" id="JBFRYA010000005">
    <property type="protein sequence ID" value="MEX1668782.1"/>
    <property type="molecule type" value="Genomic_DNA"/>
</dbReference>
<keyword evidence="12" id="KW-1185">Reference proteome</keyword>
<dbReference type="PANTHER" id="PTHR48069">
    <property type="entry name" value="DIHYDROFOLATE REDUCTASE"/>
    <property type="match status" value="1"/>
</dbReference>
<keyword evidence="4 8" id="KW-0554">One-carbon metabolism</keyword>
<evidence type="ECO:0000256" key="1">
    <source>
        <dbReference type="ARBA" id="ARBA00004903"/>
    </source>
</evidence>
<dbReference type="GO" id="GO:0004146">
    <property type="term" value="F:dihydrofolate reductase activity"/>
    <property type="evidence" value="ECO:0007669"/>
    <property type="project" value="UniProtKB-EC"/>
</dbReference>
<comment type="caution">
    <text evidence="11">The sequence shown here is derived from an EMBL/GenBank/DDBJ whole genome shotgun (WGS) entry which is preliminary data.</text>
</comment>
<comment type="similarity">
    <text evidence="2 8 9">Belongs to the dihydrofolate reductase family.</text>
</comment>
<dbReference type="PROSITE" id="PS51330">
    <property type="entry name" value="DHFR_2"/>
    <property type="match status" value="1"/>
</dbReference>
<dbReference type="EC" id="1.5.1.3" evidence="3 8"/>
<comment type="catalytic activity">
    <reaction evidence="8">
        <text>(6S)-5,6,7,8-tetrahydrofolate + NADP(+) = 7,8-dihydrofolate + NADPH + H(+)</text>
        <dbReference type="Rhea" id="RHEA:15009"/>
        <dbReference type="ChEBI" id="CHEBI:15378"/>
        <dbReference type="ChEBI" id="CHEBI:57451"/>
        <dbReference type="ChEBI" id="CHEBI:57453"/>
        <dbReference type="ChEBI" id="CHEBI:57783"/>
        <dbReference type="ChEBI" id="CHEBI:58349"/>
        <dbReference type="EC" id="1.5.1.3"/>
    </reaction>
</comment>
<evidence type="ECO:0000256" key="2">
    <source>
        <dbReference type="ARBA" id="ARBA00009539"/>
    </source>
</evidence>
<evidence type="ECO:0000256" key="9">
    <source>
        <dbReference type="RuleBase" id="RU004474"/>
    </source>
</evidence>
<evidence type="ECO:0000256" key="3">
    <source>
        <dbReference type="ARBA" id="ARBA00012856"/>
    </source>
</evidence>
<protein>
    <recommendedName>
        <fullName evidence="3 8">Dihydrofolate reductase</fullName>
        <ecNumber evidence="3 8">1.5.1.3</ecNumber>
    </recommendedName>
</protein>
<dbReference type="InterPro" id="IPR012259">
    <property type="entry name" value="DHFR"/>
</dbReference>
<dbReference type="InterPro" id="IPR024072">
    <property type="entry name" value="DHFR-like_dom_sf"/>
</dbReference>
<evidence type="ECO:0000313" key="11">
    <source>
        <dbReference type="EMBL" id="MEX1668782.1"/>
    </source>
</evidence>
<organism evidence="11 12">
    <name type="scientific">Zhongshania guokunii</name>
    <dbReference type="NCBI Taxonomy" id="641783"/>
    <lineage>
        <taxon>Bacteria</taxon>
        <taxon>Pseudomonadati</taxon>
        <taxon>Pseudomonadota</taxon>
        <taxon>Gammaproteobacteria</taxon>
        <taxon>Cellvibrionales</taxon>
        <taxon>Spongiibacteraceae</taxon>
        <taxon>Zhongshania</taxon>
    </lineage>
</organism>
<evidence type="ECO:0000256" key="4">
    <source>
        <dbReference type="ARBA" id="ARBA00022563"/>
    </source>
</evidence>